<feature type="domain" description="HTH lysR-type" evidence="5">
    <location>
        <begin position="1"/>
        <end position="58"/>
    </location>
</feature>
<evidence type="ECO:0000313" key="7">
    <source>
        <dbReference type="EMBL" id="ANN71676.1"/>
    </source>
</evidence>
<evidence type="ECO:0000259" key="5">
    <source>
        <dbReference type="PROSITE" id="PS50931"/>
    </source>
</evidence>
<dbReference type="InterPro" id="IPR005119">
    <property type="entry name" value="LysR_subst-bd"/>
</dbReference>
<dbReference type="EMBL" id="CP016171">
    <property type="protein sequence ID" value="ANN71676.1"/>
    <property type="molecule type" value="Genomic_DNA"/>
</dbReference>
<organism evidence="7 9">
    <name type="scientific">Bordetella bronchialis</name>
    <dbReference type="NCBI Taxonomy" id="463025"/>
    <lineage>
        <taxon>Bacteria</taxon>
        <taxon>Pseudomonadati</taxon>
        <taxon>Pseudomonadota</taxon>
        <taxon>Betaproteobacteria</taxon>
        <taxon>Burkholderiales</taxon>
        <taxon>Alcaligenaceae</taxon>
        <taxon>Bordetella</taxon>
    </lineage>
</organism>
<dbReference type="Gene3D" id="1.10.10.10">
    <property type="entry name" value="Winged helix-like DNA-binding domain superfamily/Winged helix DNA-binding domain"/>
    <property type="match status" value="1"/>
</dbReference>
<keyword evidence="3" id="KW-0238">DNA-binding</keyword>
<name>A0A193FFQ7_9BORD</name>
<keyword evidence="8" id="KW-1185">Reference proteome</keyword>
<dbReference type="PROSITE" id="PS50931">
    <property type="entry name" value="HTH_LYSR"/>
    <property type="match status" value="1"/>
</dbReference>
<keyword evidence="2" id="KW-0805">Transcription regulation</keyword>
<evidence type="ECO:0000256" key="4">
    <source>
        <dbReference type="ARBA" id="ARBA00023163"/>
    </source>
</evidence>
<dbReference type="GO" id="GO:0003700">
    <property type="term" value="F:DNA-binding transcription factor activity"/>
    <property type="evidence" value="ECO:0007669"/>
    <property type="project" value="InterPro"/>
</dbReference>
<dbReference type="Proteomes" id="UP000092213">
    <property type="component" value="Chromosome"/>
</dbReference>
<dbReference type="KEGG" id="bbro:BAU06_10115"/>
<dbReference type="EMBL" id="CP016170">
    <property type="protein sequence ID" value="ANN66597.1"/>
    <property type="molecule type" value="Genomic_DNA"/>
</dbReference>
<dbReference type="InterPro" id="IPR036388">
    <property type="entry name" value="WH-like_DNA-bd_sf"/>
</dbReference>
<dbReference type="RefSeq" id="WP_066348130.1">
    <property type="nucleotide sequence ID" value="NZ_CBCSFJ010000036.1"/>
</dbReference>
<evidence type="ECO:0000256" key="1">
    <source>
        <dbReference type="ARBA" id="ARBA00009437"/>
    </source>
</evidence>
<accession>A0A193FFQ7</accession>
<dbReference type="GO" id="GO:0010628">
    <property type="term" value="P:positive regulation of gene expression"/>
    <property type="evidence" value="ECO:0007669"/>
    <property type="project" value="TreeGrafter"/>
</dbReference>
<dbReference type="GO" id="GO:0009089">
    <property type="term" value="P:lysine biosynthetic process via diaminopimelate"/>
    <property type="evidence" value="ECO:0007669"/>
    <property type="project" value="TreeGrafter"/>
</dbReference>
<evidence type="ECO:0000313" key="8">
    <source>
        <dbReference type="Proteomes" id="UP000091897"/>
    </source>
</evidence>
<keyword evidence="4" id="KW-0804">Transcription</keyword>
<sequence>MRLRHIELFEAIRATGSLSRAAQALHISQPAASKMLAHAEAQVGFKLFERVKGRLRATREAEILAPDIARLSRDLESVRKLAANLRHHPRGHLRIGCAPSLGLGVVPRAVAISRARQPDITFRLQTHHTGELIAGLLAREIDLAVTYEPPAHPGIARIDLDRSEMVYVSREPDGPAVPLAGVRPDRLIAMDPHDPLGSLLQAALAERGVSMNTALLVQTHYMACAMVEAGCGDAIVDAYSAHGISRPGLSIRRLDPAVHFHIGALVHADDPMSALHHGFVQSLRLACAEVAQALTP</sequence>
<protein>
    <submittedName>
        <fullName evidence="7">LysR family transcriptional regulator</fullName>
    </submittedName>
</protein>
<evidence type="ECO:0000313" key="6">
    <source>
        <dbReference type="EMBL" id="ANN66597.1"/>
    </source>
</evidence>
<dbReference type="SUPFAM" id="SSF46785">
    <property type="entry name" value="Winged helix' DNA-binding domain"/>
    <property type="match status" value="1"/>
</dbReference>
<dbReference type="SUPFAM" id="SSF53850">
    <property type="entry name" value="Periplasmic binding protein-like II"/>
    <property type="match status" value="1"/>
</dbReference>
<dbReference type="PRINTS" id="PR00039">
    <property type="entry name" value="HTHLYSR"/>
</dbReference>
<gene>
    <name evidence="6" type="ORF">BAU06_10115</name>
    <name evidence="7" type="ORF">BAU08_10315</name>
</gene>
<evidence type="ECO:0000256" key="3">
    <source>
        <dbReference type="ARBA" id="ARBA00023125"/>
    </source>
</evidence>
<comment type="similarity">
    <text evidence="1">Belongs to the LysR transcriptional regulatory family.</text>
</comment>
<proteinExistence type="inferred from homology"/>
<reference evidence="8 9" key="1">
    <citation type="submission" date="2016-06" db="EMBL/GenBank/DDBJ databases">
        <title>Complete genome sequences of Bordetella bronchialis and Bordetella flabilis.</title>
        <authorList>
            <person name="LiPuma J.J."/>
            <person name="Spilker T."/>
        </authorList>
    </citation>
    <scope>NUCLEOTIDE SEQUENCE [LARGE SCALE GENOMIC DNA]</scope>
    <source>
        <strain evidence="7 9">AU17976</strain>
        <strain evidence="6 8">AU3182</strain>
    </source>
</reference>
<dbReference type="GO" id="GO:0043565">
    <property type="term" value="F:sequence-specific DNA binding"/>
    <property type="evidence" value="ECO:0007669"/>
    <property type="project" value="TreeGrafter"/>
</dbReference>
<evidence type="ECO:0000256" key="2">
    <source>
        <dbReference type="ARBA" id="ARBA00023015"/>
    </source>
</evidence>
<dbReference type="PANTHER" id="PTHR30427:SF1">
    <property type="entry name" value="TRANSCRIPTIONAL ACTIVATOR PROTEIN LYSR"/>
    <property type="match status" value="1"/>
</dbReference>
<dbReference type="Pfam" id="PF03466">
    <property type="entry name" value="LysR_substrate"/>
    <property type="match status" value="1"/>
</dbReference>
<dbReference type="AlphaFoldDB" id="A0A193FFQ7"/>
<dbReference type="InterPro" id="IPR036390">
    <property type="entry name" value="WH_DNA-bd_sf"/>
</dbReference>
<dbReference type="PANTHER" id="PTHR30427">
    <property type="entry name" value="TRANSCRIPTIONAL ACTIVATOR PROTEIN LYSR"/>
    <property type="match status" value="1"/>
</dbReference>
<dbReference type="Gene3D" id="3.40.190.10">
    <property type="entry name" value="Periplasmic binding protein-like II"/>
    <property type="match status" value="2"/>
</dbReference>
<dbReference type="Pfam" id="PF00126">
    <property type="entry name" value="HTH_1"/>
    <property type="match status" value="1"/>
</dbReference>
<dbReference type="InterPro" id="IPR000847">
    <property type="entry name" value="LysR_HTH_N"/>
</dbReference>
<evidence type="ECO:0000313" key="9">
    <source>
        <dbReference type="Proteomes" id="UP000092213"/>
    </source>
</evidence>
<dbReference type="OrthoDB" id="8849678at2"/>
<dbReference type="Proteomes" id="UP000091897">
    <property type="component" value="Chromosome"/>
</dbReference>
<dbReference type="STRING" id="463025.BAU08_10315"/>